<evidence type="ECO:0000256" key="5">
    <source>
        <dbReference type="ARBA" id="ARBA00023242"/>
    </source>
</evidence>
<dbReference type="Gene3D" id="1.25.40.770">
    <property type="entry name" value="TAF6, C-terminal HEAT repeat domain"/>
    <property type="match status" value="1"/>
</dbReference>
<evidence type="ECO:0000256" key="2">
    <source>
        <dbReference type="ARBA" id="ARBA00007688"/>
    </source>
</evidence>
<evidence type="ECO:0000256" key="3">
    <source>
        <dbReference type="ARBA" id="ARBA00023015"/>
    </source>
</evidence>
<dbReference type="InterPro" id="IPR004823">
    <property type="entry name" value="TAF_TATA-bd_Histone-like_dom"/>
</dbReference>
<keyword evidence="3" id="KW-0805">Transcription regulation</keyword>
<evidence type="ECO:0000256" key="4">
    <source>
        <dbReference type="ARBA" id="ARBA00023163"/>
    </source>
</evidence>
<dbReference type="PANTHER" id="PTHR10221">
    <property type="entry name" value="TRANSCRIPTION INITIATION FACTOR TFIID SUBUNIT 6"/>
    <property type="match status" value="1"/>
</dbReference>
<dbReference type="CDD" id="cd22931">
    <property type="entry name" value="HFD_TAF6"/>
    <property type="match status" value="1"/>
</dbReference>
<dbReference type="Proteomes" id="UP001516464">
    <property type="component" value="Unassembled WGS sequence"/>
</dbReference>
<name>A0ABQ7I0X0_9MICR</name>
<keyword evidence="4" id="KW-0804">Transcription</keyword>
<keyword evidence="5" id="KW-0539">Nucleus</keyword>
<dbReference type="PANTHER" id="PTHR10221:SF9">
    <property type="entry name" value="TRANSCRIPTION INITIATION FACTOR TFIID SUBUNIT 6"/>
    <property type="match status" value="1"/>
</dbReference>
<gene>
    <name evidence="7" type="primary">TAF6</name>
    <name evidence="7" type="ORF">TCON_0805</name>
</gene>
<dbReference type="SUPFAM" id="SSF47113">
    <property type="entry name" value="Histone-fold"/>
    <property type="match status" value="1"/>
</dbReference>
<dbReference type="SMART" id="SM00803">
    <property type="entry name" value="TAF"/>
    <property type="match status" value="1"/>
</dbReference>
<dbReference type="CDD" id="cd08050">
    <property type="entry name" value="TAF6C"/>
    <property type="match status" value="1"/>
</dbReference>
<keyword evidence="8" id="KW-1185">Reference proteome</keyword>
<dbReference type="InterPro" id="IPR016024">
    <property type="entry name" value="ARM-type_fold"/>
</dbReference>
<sequence>MLFNKETLKSYAQSKGLQPIEEEGLRMLAQDLEYRIKELCQEASKFMLASKRTKLSIDDVNFALLSRNVEPLFGYDPNDSLVFRSVSSNVYYVPDEEVDLEDLLNRPLPKIPLKPSVQSHWLAIEGVQPKTPQNPIIAEKPVIKKNALLEYQENAEIKNQVKHVLSRELQLYYDRIISFISGTADEKLIAIECLGCESGIQQLVPYFIQYFKETITKSLNDSELLKTILLLIQALLKNQYIFIDPYLHQILPSLLTCVVGKSIKEIEIRKMSSEIVKYVYEKFSSSYKTLAPRVINTLTKTWLDTDKTGEQQYGAVFCLSILSNSTIEVIKENLNKYEIRQPIVEDLLKEILKNNNND</sequence>
<feature type="domain" description="TATA box binding protein associated factor (TAF) histone-like fold" evidence="6">
    <location>
        <begin position="1"/>
        <end position="66"/>
    </location>
</feature>
<protein>
    <submittedName>
        <fullName evidence="7">Transcription initiation factor TFIID subunit 6</fullName>
    </submittedName>
</protein>
<dbReference type="InterPro" id="IPR009072">
    <property type="entry name" value="Histone-fold"/>
</dbReference>
<comment type="caution">
    <text evidence="7">The sequence shown here is derived from an EMBL/GenBank/DDBJ whole genome shotgun (WGS) entry which is preliminary data.</text>
</comment>
<reference evidence="7 8" key="1">
    <citation type="submission" date="2019-01" db="EMBL/GenBank/DDBJ databases">
        <title>Genomes sequencing and comparative genomics of infectious freshwater microsporidia, Cucumispora dikerogammari and Thelohania contejeani.</title>
        <authorList>
            <person name="Cormier A."/>
            <person name="Giraud I."/>
            <person name="Wattier R."/>
            <person name="Teixeira M."/>
            <person name="Grandjean F."/>
            <person name="Rigaud T."/>
            <person name="Cordaux R."/>
        </authorList>
    </citation>
    <scope>NUCLEOTIDE SEQUENCE [LARGE SCALE GENOMIC DNA]</scope>
    <source>
        <strain evidence="7">T1</strain>
        <tissue evidence="7">Spores</tissue>
    </source>
</reference>
<evidence type="ECO:0000313" key="8">
    <source>
        <dbReference type="Proteomes" id="UP001516464"/>
    </source>
</evidence>
<dbReference type="InterPro" id="IPR037796">
    <property type="entry name" value="TAF6"/>
</dbReference>
<organism evidence="7 8">
    <name type="scientific">Astathelohania contejeani</name>
    <dbReference type="NCBI Taxonomy" id="164912"/>
    <lineage>
        <taxon>Eukaryota</taxon>
        <taxon>Fungi</taxon>
        <taxon>Fungi incertae sedis</taxon>
        <taxon>Microsporidia</taxon>
        <taxon>Astathelohaniidae</taxon>
        <taxon>Astathelohania</taxon>
    </lineage>
</organism>
<accession>A0ABQ7I0X0</accession>
<evidence type="ECO:0000313" key="7">
    <source>
        <dbReference type="EMBL" id="KAF7683998.1"/>
    </source>
</evidence>
<evidence type="ECO:0000259" key="6">
    <source>
        <dbReference type="SMART" id="SM00803"/>
    </source>
</evidence>
<evidence type="ECO:0000256" key="1">
    <source>
        <dbReference type="ARBA" id="ARBA00004123"/>
    </source>
</evidence>
<comment type="similarity">
    <text evidence="2">Belongs to the TAF6 family.</text>
</comment>
<dbReference type="InterPro" id="IPR046344">
    <property type="entry name" value="TAF6_C_sf"/>
</dbReference>
<dbReference type="Pfam" id="PF02969">
    <property type="entry name" value="TAF"/>
    <property type="match status" value="1"/>
</dbReference>
<dbReference type="Gene3D" id="1.10.20.10">
    <property type="entry name" value="Histone, subunit A"/>
    <property type="match status" value="1"/>
</dbReference>
<dbReference type="Pfam" id="PF07571">
    <property type="entry name" value="TAF6_C"/>
    <property type="match status" value="1"/>
</dbReference>
<dbReference type="InterPro" id="IPR011442">
    <property type="entry name" value="TAF6_C"/>
</dbReference>
<dbReference type="SUPFAM" id="SSF48371">
    <property type="entry name" value="ARM repeat"/>
    <property type="match status" value="1"/>
</dbReference>
<proteinExistence type="inferred from homology"/>
<comment type="subcellular location">
    <subcellularLocation>
        <location evidence="1">Nucleus</location>
    </subcellularLocation>
</comment>
<dbReference type="EMBL" id="SBIQ01000035">
    <property type="protein sequence ID" value="KAF7683998.1"/>
    <property type="molecule type" value="Genomic_DNA"/>
</dbReference>